<evidence type="ECO:0000259" key="5">
    <source>
        <dbReference type="PROSITE" id="PS50966"/>
    </source>
</evidence>
<evidence type="ECO:0000313" key="7">
    <source>
        <dbReference type="Proteomes" id="UP000289738"/>
    </source>
</evidence>
<dbReference type="GO" id="GO:0008270">
    <property type="term" value="F:zinc ion binding"/>
    <property type="evidence" value="ECO:0007669"/>
    <property type="project" value="UniProtKB-KW"/>
</dbReference>
<dbReference type="PROSITE" id="PS50966">
    <property type="entry name" value="ZF_SWIM"/>
    <property type="match status" value="1"/>
</dbReference>
<dbReference type="Proteomes" id="UP000289738">
    <property type="component" value="Chromosome A10"/>
</dbReference>
<protein>
    <recommendedName>
        <fullName evidence="5">SWIM-type domain-containing protein</fullName>
    </recommendedName>
</protein>
<keyword evidence="1" id="KW-0479">Metal-binding</keyword>
<sequence length="205" mass="23379">MYVIDDTKEFEGTYHIVGPVENVNEDDIIVEFDVGDVTNTLTSQHPSKKPSFIHVLDLNAINTPKFLKFINANPVVVTDGEFVINIEFSSRETVIAAIKDYTICRSVDYRVSESEPTTIFYVKCVIVGLYVNLTCSMQDYASVAVGNIQVNLFDRQNEVFEVCEMPSVIEYTVNLRQRYCDCSEFQTYRIPCHHVFACCANQRLD</sequence>
<dbReference type="InterPro" id="IPR007527">
    <property type="entry name" value="Znf_SWIM"/>
</dbReference>
<dbReference type="EMBL" id="SDMP01000010">
    <property type="protein sequence ID" value="RYR34001.1"/>
    <property type="molecule type" value="Genomic_DNA"/>
</dbReference>
<evidence type="ECO:0000256" key="2">
    <source>
        <dbReference type="ARBA" id="ARBA00022771"/>
    </source>
</evidence>
<gene>
    <name evidence="6" type="ORF">Ahy_A10g048705</name>
</gene>
<keyword evidence="3" id="KW-0862">Zinc</keyword>
<dbReference type="InterPro" id="IPR006564">
    <property type="entry name" value="Znf_PMZ"/>
</dbReference>
<keyword evidence="7" id="KW-1185">Reference proteome</keyword>
<comment type="caution">
    <text evidence="6">The sequence shown here is derived from an EMBL/GenBank/DDBJ whole genome shotgun (WGS) entry which is preliminary data.</text>
</comment>
<dbReference type="AlphaFoldDB" id="A0A445B5S9"/>
<keyword evidence="2 4" id="KW-0863">Zinc-finger</keyword>
<evidence type="ECO:0000256" key="1">
    <source>
        <dbReference type="ARBA" id="ARBA00022723"/>
    </source>
</evidence>
<evidence type="ECO:0000256" key="3">
    <source>
        <dbReference type="ARBA" id="ARBA00022833"/>
    </source>
</evidence>
<name>A0A445B5S9_ARAHY</name>
<feature type="domain" description="SWIM-type" evidence="5">
    <location>
        <begin position="171"/>
        <end position="203"/>
    </location>
</feature>
<evidence type="ECO:0000313" key="6">
    <source>
        <dbReference type="EMBL" id="RYR34001.1"/>
    </source>
</evidence>
<dbReference type="Pfam" id="PF04434">
    <property type="entry name" value="SWIM"/>
    <property type="match status" value="1"/>
</dbReference>
<accession>A0A445B5S9</accession>
<proteinExistence type="predicted"/>
<organism evidence="6 7">
    <name type="scientific">Arachis hypogaea</name>
    <name type="common">Peanut</name>
    <dbReference type="NCBI Taxonomy" id="3818"/>
    <lineage>
        <taxon>Eukaryota</taxon>
        <taxon>Viridiplantae</taxon>
        <taxon>Streptophyta</taxon>
        <taxon>Embryophyta</taxon>
        <taxon>Tracheophyta</taxon>
        <taxon>Spermatophyta</taxon>
        <taxon>Magnoliopsida</taxon>
        <taxon>eudicotyledons</taxon>
        <taxon>Gunneridae</taxon>
        <taxon>Pentapetalae</taxon>
        <taxon>rosids</taxon>
        <taxon>fabids</taxon>
        <taxon>Fabales</taxon>
        <taxon>Fabaceae</taxon>
        <taxon>Papilionoideae</taxon>
        <taxon>50 kb inversion clade</taxon>
        <taxon>dalbergioids sensu lato</taxon>
        <taxon>Dalbergieae</taxon>
        <taxon>Pterocarpus clade</taxon>
        <taxon>Arachis</taxon>
    </lineage>
</organism>
<reference evidence="6 7" key="1">
    <citation type="submission" date="2019-01" db="EMBL/GenBank/DDBJ databases">
        <title>Sequencing of cultivated peanut Arachis hypogaea provides insights into genome evolution and oil improvement.</title>
        <authorList>
            <person name="Chen X."/>
        </authorList>
    </citation>
    <scope>NUCLEOTIDE SEQUENCE [LARGE SCALE GENOMIC DNA]</scope>
    <source>
        <strain evidence="7">cv. Fuhuasheng</strain>
        <tissue evidence="6">Leaves</tissue>
    </source>
</reference>
<dbReference type="SMART" id="SM00575">
    <property type="entry name" value="ZnF_PMZ"/>
    <property type="match status" value="1"/>
</dbReference>
<evidence type="ECO:0000256" key="4">
    <source>
        <dbReference type="PROSITE-ProRule" id="PRU00325"/>
    </source>
</evidence>